<feature type="region of interest" description="Disordered" evidence="2">
    <location>
        <begin position="306"/>
        <end position="330"/>
    </location>
</feature>
<feature type="domain" description="EamA" evidence="4">
    <location>
        <begin position="22"/>
        <end position="154"/>
    </location>
</feature>
<evidence type="ECO:0000256" key="3">
    <source>
        <dbReference type="SAM" id="Phobius"/>
    </source>
</evidence>
<dbReference type="InterPro" id="IPR052756">
    <property type="entry name" value="Alkyne_AA_exporter"/>
</dbReference>
<evidence type="ECO:0000313" key="5">
    <source>
        <dbReference type="EMBL" id="XCG64062.1"/>
    </source>
</evidence>
<dbReference type="InterPro" id="IPR000620">
    <property type="entry name" value="EamA_dom"/>
</dbReference>
<feature type="transmembrane region" description="Helical" evidence="3">
    <location>
        <begin position="85"/>
        <end position="103"/>
    </location>
</feature>
<dbReference type="SUPFAM" id="SSF103481">
    <property type="entry name" value="Multidrug resistance efflux transporter EmrE"/>
    <property type="match status" value="2"/>
</dbReference>
<feature type="transmembrane region" description="Helical" evidence="3">
    <location>
        <begin position="196"/>
        <end position="217"/>
    </location>
</feature>
<keyword evidence="3" id="KW-0812">Transmembrane</keyword>
<reference evidence="5" key="1">
    <citation type="submission" date="2024-05" db="EMBL/GenBank/DDBJ databases">
        <authorList>
            <person name="Cai S.Y."/>
            <person name="Jin L.M."/>
            <person name="Li H.R."/>
        </authorList>
    </citation>
    <scope>NUCLEOTIDE SEQUENCE</scope>
    <source>
        <strain evidence="5">A5-74</strain>
    </source>
</reference>
<feature type="transmembrane region" description="Helical" evidence="3">
    <location>
        <begin position="284"/>
        <end position="301"/>
    </location>
</feature>
<feature type="transmembrane region" description="Helical" evidence="3">
    <location>
        <begin position="166"/>
        <end position="184"/>
    </location>
</feature>
<feature type="domain" description="EamA" evidence="4">
    <location>
        <begin position="167"/>
        <end position="299"/>
    </location>
</feature>
<feature type="transmembrane region" description="Helical" evidence="3">
    <location>
        <begin position="138"/>
        <end position="160"/>
    </location>
</feature>
<dbReference type="InterPro" id="IPR037185">
    <property type="entry name" value="EmrE-like"/>
</dbReference>
<dbReference type="PANTHER" id="PTHR12715:SF4">
    <property type="entry name" value="EAMA DOMAIN-CONTAINING PROTEIN"/>
    <property type="match status" value="1"/>
</dbReference>
<evidence type="ECO:0000256" key="2">
    <source>
        <dbReference type="SAM" id="MobiDB-lite"/>
    </source>
</evidence>
<feature type="transmembrane region" description="Helical" evidence="3">
    <location>
        <begin position="109"/>
        <end position="131"/>
    </location>
</feature>
<dbReference type="Pfam" id="PF00892">
    <property type="entry name" value="EamA"/>
    <property type="match status" value="2"/>
</dbReference>
<feature type="transmembrane region" description="Helical" evidence="3">
    <location>
        <begin position="48"/>
        <end position="65"/>
    </location>
</feature>
<proteinExistence type="inferred from homology"/>
<comment type="similarity">
    <text evidence="1">Belongs to the EamA transporter family.</text>
</comment>
<keyword evidence="3" id="KW-0472">Membrane</keyword>
<dbReference type="PANTHER" id="PTHR12715">
    <property type="entry name" value="TRANSPORTER, DRUG/METABOLITE EXPORTER FAMILY"/>
    <property type="match status" value="1"/>
</dbReference>
<evidence type="ECO:0000259" key="4">
    <source>
        <dbReference type="Pfam" id="PF00892"/>
    </source>
</evidence>
<sequence length="330" mass="35014">MSTPMSAPSRATRLPALPLVMAGTTLVLWASAFVAIRHLQDVPPGALALGRTAVGTVVLALFLLVRRIRTRRPMVVPRGRDWLPVVTVGVLWFGVYMVALNAAEQRIDAGTASMLVQISPIVIAVLAVLFLGERPHRGLFIGLAVAFTGVVLIGFATSSGDGRGDLLGVLLVLLAAVVYSVSVITQKPVLARVPALDMTFFACLIGTVACLPFSGQLVSVIDTAPAGNLWWIVYLGVFPTAVAFTSWAVALTAMSASSLGVTTYLVPLITVLLAWLLLSETPPWLAFVGGVLSLVGVGIARRRPRVEPARRSHEDDASHPPPVRRGRPGR</sequence>
<keyword evidence="3" id="KW-1133">Transmembrane helix</keyword>
<dbReference type="RefSeq" id="WP_353649676.1">
    <property type="nucleotide sequence ID" value="NZ_CP159218.1"/>
</dbReference>
<feature type="transmembrane region" description="Helical" evidence="3">
    <location>
        <begin position="16"/>
        <end position="36"/>
    </location>
</feature>
<name>A0AAU8DQY4_9ACTN</name>
<accession>A0AAU8DQY4</accession>
<dbReference type="EMBL" id="CP159218">
    <property type="protein sequence ID" value="XCG64062.1"/>
    <property type="molecule type" value="Genomic_DNA"/>
</dbReference>
<organism evidence="5">
    <name type="scientific">Nakamurella sp. A5-74</name>
    <dbReference type="NCBI Taxonomy" id="3158264"/>
    <lineage>
        <taxon>Bacteria</taxon>
        <taxon>Bacillati</taxon>
        <taxon>Actinomycetota</taxon>
        <taxon>Actinomycetes</taxon>
        <taxon>Nakamurellales</taxon>
        <taxon>Nakamurellaceae</taxon>
        <taxon>Nakamurella</taxon>
    </lineage>
</organism>
<gene>
    <name evidence="5" type="ORF">ABLG96_01580</name>
</gene>
<dbReference type="GO" id="GO:0016020">
    <property type="term" value="C:membrane"/>
    <property type="evidence" value="ECO:0007669"/>
    <property type="project" value="InterPro"/>
</dbReference>
<feature type="transmembrane region" description="Helical" evidence="3">
    <location>
        <begin position="229"/>
        <end position="251"/>
    </location>
</feature>
<protein>
    <submittedName>
        <fullName evidence="5">DMT family transporter</fullName>
    </submittedName>
</protein>
<dbReference type="AlphaFoldDB" id="A0AAU8DQY4"/>
<evidence type="ECO:0000256" key="1">
    <source>
        <dbReference type="ARBA" id="ARBA00007362"/>
    </source>
</evidence>
<feature type="transmembrane region" description="Helical" evidence="3">
    <location>
        <begin position="258"/>
        <end position="278"/>
    </location>
</feature>
<feature type="compositionally biased region" description="Basic and acidic residues" evidence="2">
    <location>
        <begin position="306"/>
        <end position="318"/>
    </location>
</feature>
<dbReference type="Gene3D" id="1.10.3730.20">
    <property type="match status" value="1"/>
</dbReference>